<accession>A0A0J6INJ3</accession>
<dbReference type="EMBL" id="DS268114">
    <property type="protein sequence ID" value="KMM73482.1"/>
    <property type="molecule type" value="Genomic_DNA"/>
</dbReference>
<proteinExistence type="predicted"/>
<organism evidence="1 2">
    <name type="scientific">Coccidioides posadasii RMSCC 3488</name>
    <dbReference type="NCBI Taxonomy" id="454284"/>
    <lineage>
        <taxon>Eukaryota</taxon>
        <taxon>Fungi</taxon>
        <taxon>Dikarya</taxon>
        <taxon>Ascomycota</taxon>
        <taxon>Pezizomycotina</taxon>
        <taxon>Eurotiomycetes</taxon>
        <taxon>Eurotiomycetidae</taxon>
        <taxon>Onygenales</taxon>
        <taxon>Onygenaceae</taxon>
        <taxon>Coccidioides</taxon>
    </lineage>
</organism>
<sequence length="108" mass="11768">MLGQKKTASFPKFEALGHRHTQGRIWNRSTYHLETSAWPATPAVSVRAFVPGYPSGVPRIPQRGKACAGLAGLKKVDTRPKCGLGSCSVIHPLVQDKVRADPTRPTHE</sequence>
<dbReference type="Proteomes" id="UP000054567">
    <property type="component" value="Unassembled WGS sequence"/>
</dbReference>
<reference evidence="1 2" key="1">
    <citation type="submission" date="2007-06" db="EMBL/GenBank/DDBJ databases">
        <title>The Genome Sequence of Coccidioides posadasii RMSCC_3488.</title>
        <authorList>
            <consortium name="Coccidioides Genome Resources Consortium"/>
            <consortium name="The Broad Institute Genome Sequencing Platform"/>
            <person name="Henn M.R."/>
            <person name="Sykes S."/>
            <person name="Young S."/>
            <person name="Jaffe D."/>
            <person name="Berlin A."/>
            <person name="Alvarez P."/>
            <person name="Butler J."/>
            <person name="Gnerre S."/>
            <person name="Grabherr M."/>
            <person name="Mauceli E."/>
            <person name="Brockman W."/>
            <person name="Kodira C."/>
            <person name="Alvarado L."/>
            <person name="Zeng Q."/>
            <person name="Crawford M."/>
            <person name="Antoine C."/>
            <person name="Devon K."/>
            <person name="Galgiani J."/>
            <person name="Orsborn K."/>
            <person name="Lewis M.L."/>
            <person name="Nusbaum C."/>
            <person name="Galagan J."/>
            <person name="Birren B."/>
        </authorList>
    </citation>
    <scope>NUCLEOTIDE SEQUENCE [LARGE SCALE GENOMIC DNA]</scope>
    <source>
        <strain evidence="1 2">RMSCC 3488</strain>
    </source>
</reference>
<dbReference type="AlphaFoldDB" id="A0A0J6INJ3"/>
<gene>
    <name evidence="1" type="ORF">CPAG_09771</name>
</gene>
<protein>
    <submittedName>
        <fullName evidence="1">Uncharacterized protein</fullName>
    </submittedName>
</protein>
<name>A0A0J6INJ3_COCPO</name>
<evidence type="ECO:0000313" key="2">
    <source>
        <dbReference type="Proteomes" id="UP000054567"/>
    </source>
</evidence>
<evidence type="ECO:0000313" key="1">
    <source>
        <dbReference type="EMBL" id="KMM73482.1"/>
    </source>
</evidence>
<reference evidence="2" key="2">
    <citation type="journal article" date="2009" name="Genome Res.">
        <title>Comparative genomic analyses of the human fungal pathogens Coccidioides and their relatives.</title>
        <authorList>
            <person name="Sharpton T.J."/>
            <person name="Stajich J.E."/>
            <person name="Rounsley S.D."/>
            <person name="Gardner M.J."/>
            <person name="Wortman J.R."/>
            <person name="Jordar V.S."/>
            <person name="Maiti R."/>
            <person name="Kodira C.D."/>
            <person name="Neafsey D.E."/>
            <person name="Zeng Q."/>
            <person name="Hung C.-Y."/>
            <person name="McMahan C."/>
            <person name="Muszewska A."/>
            <person name="Grynberg M."/>
            <person name="Mandel M.A."/>
            <person name="Kellner E.M."/>
            <person name="Barker B.M."/>
            <person name="Galgiani J.N."/>
            <person name="Orbach M.J."/>
            <person name="Kirkland T.N."/>
            <person name="Cole G.T."/>
            <person name="Henn M.R."/>
            <person name="Birren B.W."/>
            <person name="Taylor J.W."/>
        </authorList>
    </citation>
    <scope>NUCLEOTIDE SEQUENCE [LARGE SCALE GENOMIC DNA]</scope>
    <source>
        <strain evidence="2">RMSCC 3488</strain>
    </source>
</reference>
<dbReference type="VEuPathDB" id="FungiDB:CPAG_09771"/>
<reference evidence="2" key="3">
    <citation type="journal article" date="2010" name="Genome Res.">
        <title>Population genomic sequencing of Coccidioides fungi reveals recent hybridization and transposon control.</title>
        <authorList>
            <person name="Neafsey D.E."/>
            <person name="Barker B.M."/>
            <person name="Sharpton T.J."/>
            <person name="Stajich J.E."/>
            <person name="Park D.J."/>
            <person name="Whiston E."/>
            <person name="Hung C.-Y."/>
            <person name="McMahan C."/>
            <person name="White J."/>
            <person name="Sykes S."/>
            <person name="Heiman D."/>
            <person name="Young S."/>
            <person name="Zeng Q."/>
            <person name="Abouelleil A."/>
            <person name="Aftuck L."/>
            <person name="Bessette D."/>
            <person name="Brown A."/>
            <person name="FitzGerald M."/>
            <person name="Lui A."/>
            <person name="Macdonald J.P."/>
            <person name="Priest M."/>
            <person name="Orbach M.J."/>
            <person name="Galgiani J.N."/>
            <person name="Kirkland T.N."/>
            <person name="Cole G.T."/>
            <person name="Birren B.W."/>
            <person name="Henn M.R."/>
            <person name="Taylor J.W."/>
            <person name="Rounsley S.D."/>
        </authorList>
    </citation>
    <scope>NUCLEOTIDE SEQUENCE [LARGE SCALE GENOMIC DNA]</scope>
    <source>
        <strain evidence="2">RMSCC 3488</strain>
    </source>
</reference>